<name>A0AAQ3X7C4_PASNO</name>
<reference evidence="2 3" key="1">
    <citation type="submission" date="2024-02" db="EMBL/GenBank/DDBJ databases">
        <title>High-quality chromosome-scale genome assembly of Pensacola bahiagrass (Paspalum notatum Flugge var. saurae).</title>
        <authorList>
            <person name="Vega J.M."/>
            <person name="Podio M."/>
            <person name="Orjuela J."/>
            <person name="Siena L.A."/>
            <person name="Pessino S.C."/>
            <person name="Combes M.C."/>
            <person name="Mariac C."/>
            <person name="Albertini E."/>
            <person name="Pupilli F."/>
            <person name="Ortiz J.P.A."/>
            <person name="Leblanc O."/>
        </authorList>
    </citation>
    <scope>NUCLEOTIDE SEQUENCE [LARGE SCALE GENOMIC DNA]</scope>
    <source>
        <strain evidence="2">R1</strain>
        <tissue evidence="2">Leaf</tissue>
    </source>
</reference>
<feature type="region of interest" description="Disordered" evidence="1">
    <location>
        <begin position="25"/>
        <end position="84"/>
    </location>
</feature>
<protein>
    <submittedName>
        <fullName evidence="2">Uncharacterized protein</fullName>
    </submittedName>
</protein>
<dbReference type="Proteomes" id="UP001341281">
    <property type="component" value="Chromosome 08"/>
</dbReference>
<feature type="compositionally biased region" description="Low complexity" evidence="1">
    <location>
        <begin position="54"/>
        <end position="65"/>
    </location>
</feature>
<organism evidence="2 3">
    <name type="scientific">Paspalum notatum var. saurae</name>
    <dbReference type="NCBI Taxonomy" id="547442"/>
    <lineage>
        <taxon>Eukaryota</taxon>
        <taxon>Viridiplantae</taxon>
        <taxon>Streptophyta</taxon>
        <taxon>Embryophyta</taxon>
        <taxon>Tracheophyta</taxon>
        <taxon>Spermatophyta</taxon>
        <taxon>Magnoliopsida</taxon>
        <taxon>Liliopsida</taxon>
        <taxon>Poales</taxon>
        <taxon>Poaceae</taxon>
        <taxon>PACMAD clade</taxon>
        <taxon>Panicoideae</taxon>
        <taxon>Andropogonodae</taxon>
        <taxon>Paspaleae</taxon>
        <taxon>Paspalinae</taxon>
        <taxon>Paspalum</taxon>
    </lineage>
</organism>
<evidence type="ECO:0000313" key="2">
    <source>
        <dbReference type="EMBL" id="WVZ88558.1"/>
    </source>
</evidence>
<proteinExistence type="predicted"/>
<dbReference type="AlphaFoldDB" id="A0AAQ3X7C4"/>
<gene>
    <name evidence="2" type="ORF">U9M48_035066</name>
</gene>
<sequence length="84" mass="9312">MQLAFLPPHSRCSLRTGRIASSCMSPRIERVSPLPWNGGSQAEAEQVPEPPDPHQTTTPQSSSSQRPEERLCPVSFIRMEVSEP</sequence>
<keyword evidence="3" id="KW-1185">Reference proteome</keyword>
<dbReference type="EMBL" id="CP144752">
    <property type="protein sequence ID" value="WVZ88558.1"/>
    <property type="molecule type" value="Genomic_DNA"/>
</dbReference>
<accession>A0AAQ3X7C4</accession>
<evidence type="ECO:0000256" key="1">
    <source>
        <dbReference type="SAM" id="MobiDB-lite"/>
    </source>
</evidence>
<evidence type="ECO:0000313" key="3">
    <source>
        <dbReference type="Proteomes" id="UP001341281"/>
    </source>
</evidence>